<comment type="catalytic activity">
    <reaction evidence="1 10">
        <text>Hydrolysis of terminal, non-reducing beta-D-glucosyl residues with release of beta-D-glucose.</text>
        <dbReference type="EC" id="3.2.1.21"/>
    </reaction>
</comment>
<dbReference type="InterPro" id="IPR017853">
    <property type="entry name" value="GH"/>
</dbReference>
<evidence type="ECO:0000256" key="2">
    <source>
        <dbReference type="ARBA" id="ARBA00004987"/>
    </source>
</evidence>
<sequence>MADIDVEDVLKKLSLADKCQLLAGIDFWHTKAVPKLGVPSIRFSDGPNGVRGTKFFNGVPAACFPCGTGLGSTFNTELLEEAGRLMGAEAKLKSAHLILGPTINMQRSPLGGRGFESFSEDPVLSGLGAAALVRGIQSTGVMATAKHFVCNDQEHKRNATNSIVSQRALREIYAMAFQILVRDAEPGAFMCGYNGVNGTFCSENKELLEDMLRKEWGFTGVVMSDWFGTYSVTEAALAGLDIEMPGPPRFRGEGLKFNVVTDKIPEFVIDERVRAILTLVKRCAKSGVPEHGPQKQGNTPETAELLRRIGIEGTVLLKNDNNLLPLSKNKKTLIIGPNAKVATFHGGGSAALNAYYAITPFDGISAKLSHAPQFLMGAYSHKLLPMLSYMTTSQGKQGMSMRVYTDRPEVSARELVEDIHITKSDMILVDYTHPKLGPVWYADFEGTIVADDDCVFELSLIVCGTAKLFINGDLVIDNATHQTPGEHYFSMGTIEEKGTYKFMKGCSYQVKVEFGSSPTSSMAAEKVLFRGGALRIGGCKIIDEQEEIQRAAAAAKEADQVIICLGLNADWETEGNDRETMKLPGLLDDLVEAVAAVNCNTVVVNQSGTPVEMPWIKQVNGVVQAWYGGNETGNIIADVLFGDANPSGKLPLSWPIRTQDNPAFLNSRSEGGRTLYGEDVYVGYRYYEFADRAVLFPFGHGLSYTTFALSDLSVAEADGVLSVHVTVTNTGNVAGSEVVQMYVKPPPTQVNRPVKELKGFGKVALKPGESGRVEIQAQTKYAVSWWCEQRKKFAAEEGEYEVLVDSTSATGQGTLEGKFSVGETFWWTGR</sequence>
<keyword evidence="5" id="KW-0136">Cellulose degradation</keyword>
<evidence type="ECO:0000256" key="8">
    <source>
        <dbReference type="ARBA" id="ARBA00023295"/>
    </source>
</evidence>
<comment type="pathway">
    <text evidence="2 10">Glycan metabolism; cellulose degradation.</text>
</comment>
<keyword evidence="4 10" id="KW-0378">Hydrolase</keyword>
<dbReference type="InterPro" id="IPR002772">
    <property type="entry name" value="Glyco_hydro_3_C"/>
</dbReference>
<dbReference type="InterPro" id="IPR001764">
    <property type="entry name" value="Glyco_hydro_3_N"/>
</dbReference>
<feature type="domain" description="PA14" evidence="11">
    <location>
        <begin position="394"/>
        <end position="552"/>
    </location>
</feature>
<dbReference type="Gene3D" id="3.40.50.1700">
    <property type="entry name" value="Glycoside hydrolase family 3 C-terminal domain"/>
    <property type="match status" value="1"/>
</dbReference>
<dbReference type="Pfam" id="PF14310">
    <property type="entry name" value="Fn3-like"/>
    <property type="match status" value="1"/>
</dbReference>
<dbReference type="SUPFAM" id="SSF51445">
    <property type="entry name" value="(Trans)glycosidases"/>
    <property type="match status" value="1"/>
</dbReference>
<dbReference type="PRINTS" id="PR00133">
    <property type="entry name" value="GLHYDRLASE3"/>
</dbReference>
<dbReference type="OrthoDB" id="47059at2759"/>
<dbReference type="Gene3D" id="2.60.40.10">
    <property type="entry name" value="Immunoglobulins"/>
    <property type="match status" value="1"/>
</dbReference>
<evidence type="ECO:0000256" key="7">
    <source>
        <dbReference type="ARBA" id="ARBA00023277"/>
    </source>
</evidence>
<evidence type="ECO:0000256" key="6">
    <source>
        <dbReference type="ARBA" id="ARBA00023180"/>
    </source>
</evidence>
<dbReference type="Proteomes" id="UP000033483">
    <property type="component" value="Unassembled WGS sequence"/>
</dbReference>
<dbReference type="GO" id="GO:0008422">
    <property type="term" value="F:beta-glucosidase activity"/>
    <property type="evidence" value="ECO:0007669"/>
    <property type="project" value="UniProtKB-EC"/>
</dbReference>
<evidence type="ECO:0000313" key="13">
    <source>
        <dbReference type="Proteomes" id="UP000033483"/>
    </source>
</evidence>
<dbReference type="Gene3D" id="3.20.20.300">
    <property type="entry name" value="Glycoside hydrolase, family 3, N-terminal domain"/>
    <property type="match status" value="1"/>
</dbReference>
<evidence type="ECO:0000256" key="1">
    <source>
        <dbReference type="ARBA" id="ARBA00000448"/>
    </source>
</evidence>
<dbReference type="SMART" id="SM00758">
    <property type="entry name" value="PA14"/>
    <property type="match status" value="1"/>
</dbReference>
<proteinExistence type="inferred from homology"/>
<keyword evidence="13" id="KW-1185">Reference proteome</keyword>
<dbReference type="Gene3D" id="2.60.120.260">
    <property type="entry name" value="Galactose-binding domain-like"/>
    <property type="match status" value="1"/>
</dbReference>
<organism evidence="12 13">
    <name type="scientific">Thielaviopsis punctulata</name>
    <dbReference type="NCBI Taxonomy" id="72032"/>
    <lineage>
        <taxon>Eukaryota</taxon>
        <taxon>Fungi</taxon>
        <taxon>Dikarya</taxon>
        <taxon>Ascomycota</taxon>
        <taxon>Pezizomycotina</taxon>
        <taxon>Sordariomycetes</taxon>
        <taxon>Hypocreomycetidae</taxon>
        <taxon>Microascales</taxon>
        <taxon>Ceratocystidaceae</taxon>
        <taxon>Thielaviopsis</taxon>
    </lineage>
</organism>
<dbReference type="InterPro" id="IPR036962">
    <property type="entry name" value="Glyco_hydro_3_N_sf"/>
</dbReference>
<evidence type="ECO:0000313" key="12">
    <source>
        <dbReference type="EMBL" id="KKA30321.1"/>
    </source>
</evidence>
<protein>
    <recommendedName>
        <fullName evidence="10">beta-glucosidase</fullName>
        <ecNumber evidence="10">3.2.1.21</ecNumber>
    </recommendedName>
</protein>
<accession>A0A0F4ZJN8</accession>
<dbReference type="EC" id="3.2.1.21" evidence="10"/>
<dbReference type="PROSITE" id="PS51820">
    <property type="entry name" value="PA14"/>
    <property type="match status" value="1"/>
</dbReference>
<dbReference type="Pfam" id="PF07691">
    <property type="entry name" value="PA14"/>
    <property type="match status" value="1"/>
</dbReference>
<dbReference type="EMBL" id="LAEV01000426">
    <property type="protein sequence ID" value="KKA30321.1"/>
    <property type="molecule type" value="Genomic_DNA"/>
</dbReference>
<evidence type="ECO:0000256" key="3">
    <source>
        <dbReference type="ARBA" id="ARBA00005336"/>
    </source>
</evidence>
<dbReference type="PROSITE" id="PS00775">
    <property type="entry name" value="GLYCOSYL_HYDROL_F3"/>
    <property type="match status" value="1"/>
</dbReference>
<dbReference type="PANTHER" id="PTHR42715">
    <property type="entry name" value="BETA-GLUCOSIDASE"/>
    <property type="match status" value="1"/>
</dbReference>
<keyword evidence="8 10" id="KW-0326">Glycosidase</keyword>
<dbReference type="GO" id="GO:0030245">
    <property type="term" value="P:cellulose catabolic process"/>
    <property type="evidence" value="ECO:0007669"/>
    <property type="project" value="UniProtKB-UniPathway"/>
</dbReference>
<reference evidence="12 13" key="1">
    <citation type="submission" date="2015-03" db="EMBL/GenBank/DDBJ databases">
        <authorList>
            <person name="Radwan O."/>
            <person name="Al-Naeli F.A."/>
            <person name="Rendon G.A."/>
            <person name="Fields C."/>
        </authorList>
    </citation>
    <scope>NUCLEOTIDE SEQUENCE [LARGE SCALE GENOMIC DNA]</scope>
    <source>
        <strain evidence="12">CR-DP1</strain>
    </source>
</reference>
<comment type="similarity">
    <text evidence="3 10">Belongs to the glycosyl hydrolase 3 family.</text>
</comment>
<keyword evidence="6" id="KW-0325">Glycoprotein</keyword>
<comment type="caution">
    <text evidence="12">The sequence shown here is derived from an EMBL/GenBank/DDBJ whole genome shotgun (WGS) entry which is preliminary data.</text>
</comment>
<name>A0A0F4ZJN8_9PEZI</name>
<dbReference type="InterPro" id="IPR036881">
    <property type="entry name" value="Glyco_hydro_3_C_sf"/>
</dbReference>
<dbReference type="InterPro" id="IPR011658">
    <property type="entry name" value="PA14_dom"/>
</dbReference>
<dbReference type="FunFam" id="2.60.40.10:FF:000495">
    <property type="entry name" value="Periplasmic beta-glucosidase"/>
    <property type="match status" value="1"/>
</dbReference>
<dbReference type="InterPro" id="IPR037524">
    <property type="entry name" value="PA14/GLEYA"/>
</dbReference>
<dbReference type="AlphaFoldDB" id="A0A0F4ZJN8"/>
<dbReference type="InterPro" id="IPR013783">
    <property type="entry name" value="Ig-like_fold"/>
</dbReference>
<evidence type="ECO:0000256" key="5">
    <source>
        <dbReference type="ARBA" id="ARBA00023001"/>
    </source>
</evidence>
<dbReference type="InterPro" id="IPR026891">
    <property type="entry name" value="Fn3-like"/>
</dbReference>
<evidence type="ECO:0000259" key="11">
    <source>
        <dbReference type="PROSITE" id="PS51820"/>
    </source>
</evidence>
<evidence type="ECO:0000256" key="9">
    <source>
        <dbReference type="ARBA" id="ARBA00023326"/>
    </source>
</evidence>
<keyword evidence="9 10" id="KW-0624">Polysaccharide degradation</keyword>
<keyword evidence="7 10" id="KW-0119">Carbohydrate metabolism</keyword>
<dbReference type="InterPro" id="IPR019800">
    <property type="entry name" value="Glyco_hydro_3_AS"/>
</dbReference>
<dbReference type="SUPFAM" id="SSF52279">
    <property type="entry name" value="Beta-D-glucan exohydrolase, C-terminal domain"/>
    <property type="match status" value="1"/>
</dbReference>
<dbReference type="Pfam" id="PF01915">
    <property type="entry name" value="Glyco_hydro_3_C"/>
    <property type="match status" value="1"/>
</dbReference>
<dbReference type="FunFam" id="3.20.20.300:FF:000006">
    <property type="entry name" value="Beta-glucosidase H"/>
    <property type="match status" value="1"/>
</dbReference>
<dbReference type="InterPro" id="IPR050288">
    <property type="entry name" value="Cellulose_deg_GH3"/>
</dbReference>
<evidence type="ECO:0000256" key="10">
    <source>
        <dbReference type="RuleBase" id="RU361161"/>
    </source>
</evidence>
<dbReference type="UniPathway" id="UPA00696"/>
<evidence type="ECO:0000256" key="4">
    <source>
        <dbReference type="ARBA" id="ARBA00022801"/>
    </source>
</evidence>
<gene>
    <name evidence="12" type="ORF">TD95_003389</name>
</gene>
<dbReference type="Pfam" id="PF00933">
    <property type="entry name" value="Glyco_hydro_3"/>
    <property type="match status" value="1"/>
</dbReference>
<dbReference type="SMART" id="SM01217">
    <property type="entry name" value="Fn3_like"/>
    <property type="match status" value="1"/>
</dbReference>
<dbReference type="PANTHER" id="PTHR42715:SF27">
    <property type="entry name" value="BETA-GLUCOSIDASE-RELATED"/>
    <property type="match status" value="1"/>
</dbReference>